<sequence length="487" mass="51112">MALRLALGWMVAVLPLLTGACRQAAAAESSSTTPGLQQRTSVATPGTAPSTSAPVVQPRTVGTSLAGATTGAVPSPTVGTSSSAPSSPSPAGPALLGVNPAQALQDTESALQPVRAAVGRKDFIAAARDIEALLQADLPRFVSLWATDPGLAPLRDSEPGRALAARLPRLEASWRTALTQGLPVVWWKPAAPRSEEGDDSGAFTTPPPALLRAGVYLPKQGRFVPAGPLEPGAITARLSTDRASVLLVRGALGLGLTSMLTDLEVSVRDAVTGSPMTPVRSPTPDYRGPQALQWSEVRGKWAFRVQNGDQTNPTQPQFSGWRDVATESGHRNRSVSAQGELVSEGSVLIGFPDGWMRDGGKLVEQSTQRSIPHDTVPAKHPFLQAVTVGDALWISSVESWCDASTPEPTSILRHVVERVARDNKRVRIHEGPGGASLMPLPDGGLIVQVDKEARLLPANVTTWKAATALPEGVLLTTPLQPKVCHAL</sequence>
<keyword evidence="4" id="KW-1185">Reference proteome</keyword>
<dbReference type="AlphaFoldDB" id="A0A540WW49"/>
<evidence type="ECO:0000256" key="2">
    <source>
        <dbReference type="SAM" id="SignalP"/>
    </source>
</evidence>
<evidence type="ECO:0000256" key="1">
    <source>
        <dbReference type="SAM" id="MobiDB-lite"/>
    </source>
</evidence>
<gene>
    <name evidence="3" type="ORF">FJV41_24910</name>
</gene>
<comment type="caution">
    <text evidence="3">The sequence shown here is derived from an EMBL/GenBank/DDBJ whole genome shotgun (WGS) entry which is preliminary data.</text>
</comment>
<evidence type="ECO:0000313" key="3">
    <source>
        <dbReference type="EMBL" id="TQF13242.1"/>
    </source>
</evidence>
<feature type="region of interest" description="Disordered" evidence="1">
    <location>
        <begin position="28"/>
        <end position="97"/>
    </location>
</feature>
<reference evidence="3 4" key="1">
    <citation type="submission" date="2019-06" db="EMBL/GenBank/DDBJ databases">
        <authorList>
            <person name="Livingstone P."/>
            <person name="Whitworth D."/>
        </authorList>
    </citation>
    <scope>NUCLEOTIDE SEQUENCE [LARGE SCALE GENOMIC DNA]</scope>
    <source>
        <strain evidence="3 4">AM401</strain>
    </source>
</reference>
<accession>A0A540WW49</accession>
<dbReference type="Proteomes" id="UP000315369">
    <property type="component" value="Unassembled WGS sequence"/>
</dbReference>
<dbReference type="EMBL" id="VIFM01000107">
    <property type="protein sequence ID" value="TQF13242.1"/>
    <property type="molecule type" value="Genomic_DNA"/>
</dbReference>
<name>A0A540WW49_9BACT</name>
<keyword evidence="2" id="KW-0732">Signal</keyword>
<feature type="signal peptide" evidence="2">
    <location>
        <begin position="1"/>
        <end position="26"/>
    </location>
</feature>
<dbReference type="PROSITE" id="PS51257">
    <property type="entry name" value="PROKAR_LIPOPROTEIN"/>
    <property type="match status" value="1"/>
</dbReference>
<proteinExistence type="predicted"/>
<dbReference type="RefSeq" id="WP_141645043.1">
    <property type="nucleotide sequence ID" value="NZ_VIFM01000107.1"/>
</dbReference>
<feature type="compositionally biased region" description="Polar residues" evidence="1">
    <location>
        <begin position="28"/>
        <end position="67"/>
    </location>
</feature>
<feature type="chain" id="PRO_5021891273" description="Lipoprotein" evidence="2">
    <location>
        <begin position="27"/>
        <end position="487"/>
    </location>
</feature>
<organism evidence="3 4">
    <name type="scientific">Myxococcus llanfairpwllgwyngyllgogerychwyrndrobwllllantysiliogogogochensis</name>
    <dbReference type="NCBI Taxonomy" id="2590453"/>
    <lineage>
        <taxon>Bacteria</taxon>
        <taxon>Pseudomonadati</taxon>
        <taxon>Myxococcota</taxon>
        <taxon>Myxococcia</taxon>
        <taxon>Myxococcales</taxon>
        <taxon>Cystobacterineae</taxon>
        <taxon>Myxococcaceae</taxon>
        <taxon>Myxococcus</taxon>
    </lineage>
</organism>
<protein>
    <recommendedName>
        <fullName evidence="5">Lipoprotein</fullName>
    </recommendedName>
</protein>
<evidence type="ECO:0000313" key="4">
    <source>
        <dbReference type="Proteomes" id="UP000315369"/>
    </source>
</evidence>
<evidence type="ECO:0008006" key="5">
    <source>
        <dbReference type="Google" id="ProtNLM"/>
    </source>
</evidence>
<feature type="compositionally biased region" description="Low complexity" evidence="1">
    <location>
        <begin position="72"/>
        <end position="86"/>
    </location>
</feature>